<sequence>MMSNYGRADVTTRHRTKIMATNFERQTATVLQFPVGGRSGWHATQASRIQTATMTKTSPSVEFSDLAFGGSWYHEEALHDGDGKPNRTN</sequence>
<dbReference type="AlphaFoldDB" id="A0A6A8AH21"/>
<dbReference type="RefSeq" id="WP_153358533.1">
    <property type="nucleotide sequence ID" value="NZ_JAYKOO010000008.1"/>
</dbReference>
<dbReference type="InterPro" id="IPR021232">
    <property type="entry name" value="DUF2735"/>
</dbReference>
<dbReference type="Proteomes" id="UP000435138">
    <property type="component" value="Unassembled WGS sequence"/>
</dbReference>
<evidence type="ECO:0000313" key="2">
    <source>
        <dbReference type="Proteomes" id="UP000435138"/>
    </source>
</evidence>
<reference evidence="1 2" key="1">
    <citation type="submission" date="2019-11" db="EMBL/GenBank/DDBJ databases">
        <title>Genome analysis of Rhizobacterium cereale a novel genus and species isolated from maize roots in North Spain.</title>
        <authorList>
            <person name="Menendez E."/>
            <person name="Flores-Felix J.D."/>
            <person name="Ramirez-Bahena M.-H."/>
            <person name="Igual J.M."/>
            <person name="Garcia-Fraile P."/>
            <person name="Peix A."/>
            <person name="Velazquez E."/>
        </authorList>
    </citation>
    <scope>NUCLEOTIDE SEQUENCE [LARGE SCALE GENOMIC DNA]</scope>
    <source>
        <strain evidence="1 2">RZME27</strain>
    </source>
</reference>
<dbReference type="EMBL" id="WIXI01000050">
    <property type="protein sequence ID" value="MQY49107.1"/>
    <property type="molecule type" value="Genomic_DNA"/>
</dbReference>
<evidence type="ECO:0000313" key="1">
    <source>
        <dbReference type="EMBL" id="MQY49107.1"/>
    </source>
</evidence>
<accession>A0A6A8AH21</accession>
<dbReference type="Pfam" id="PF10931">
    <property type="entry name" value="DUF2735"/>
    <property type="match status" value="1"/>
</dbReference>
<name>A0A6A8AH21_9HYPH</name>
<comment type="caution">
    <text evidence="1">The sequence shown here is derived from an EMBL/GenBank/DDBJ whole genome shotgun (WGS) entry which is preliminary data.</text>
</comment>
<gene>
    <name evidence="1" type="ORF">GAO09_24020</name>
</gene>
<organism evidence="1 2">
    <name type="scientific">Endobacterium cereale</name>
    <dbReference type="NCBI Taxonomy" id="2663029"/>
    <lineage>
        <taxon>Bacteria</taxon>
        <taxon>Pseudomonadati</taxon>
        <taxon>Pseudomonadota</taxon>
        <taxon>Alphaproteobacteria</taxon>
        <taxon>Hyphomicrobiales</taxon>
        <taxon>Rhizobiaceae</taxon>
        <taxon>Endobacterium</taxon>
    </lineage>
</organism>
<protein>
    <submittedName>
        <fullName evidence="1">DUF2735 domain-containing protein</fullName>
    </submittedName>
</protein>
<proteinExistence type="predicted"/>
<keyword evidence="2" id="KW-1185">Reference proteome</keyword>